<protein>
    <submittedName>
        <fullName evidence="2">Uncharacterized protein</fullName>
    </submittedName>
</protein>
<keyword evidence="3" id="KW-1185">Reference proteome</keyword>
<keyword evidence="1" id="KW-0472">Membrane</keyword>
<comment type="caution">
    <text evidence="2">The sequence shown here is derived from an EMBL/GenBank/DDBJ whole genome shotgun (WGS) entry which is preliminary data.</text>
</comment>
<dbReference type="AlphaFoldDB" id="A0A0V1C957"/>
<feature type="non-terminal residue" evidence="2">
    <location>
        <position position="1"/>
    </location>
</feature>
<keyword evidence="1" id="KW-0812">Transmembrane</keyword>
<feature type="non-terminal residue" evidence="2">
    <location>
        <position position="91"/>
    </location>
</feature>
<proteinExistence type="predicted"/>
<dbReference type="Proteomes" id="UP000054653">
    <property type="component" value="Unassembled WGS sequence"/>
</dbReference>
<evidence type="ECO:0000313" key="2">
    <source>
        <dbReference type="EMBL" id="KRY45452.1"/>
    </source>
</evidence>
<accession>A0A0V1C957</accession>
<evidence type="ECO:0000256" key="1">
    <source>
        <dbReference type="SAM" id="Phobius"/>
    </source>
</evidence>
<name>A0A0V1C957_TRIBR</name>
<dbReference type="EMBL" id="JYDI01000359">
    <property type="protein sequence ID" value="KRY45452.1"/>
    <property type="molecule type" value="Genomic_DNA"/>
</dbReference>
<sequence>LVYSFAFYLAELNVMALLTASCRLITLCSKSRVRISLELILFMKASRIISSRYYSVVTFLYSQILLSRWSACRNSSSDSLSRCFLEMNSYL</sequence>
<reference evidence="2 3" key="1">
    <citation type="submission" date="2015-01" db="EMBL/GenBank/DDBJ databases">
        <title>Evolution of Trichinella species and genotypes.</title>
        <authorList>
            <person name="Korhonen P.K."/>
            <person name="Edoardo P."/>
            <person name="Giuseppe L.R."/>
            <person name="Gasser R.B."/>
        </authorList>
    </citation>
    <scope>NUCLEOTIDE SEQUENCE [LARGE SCALE GENOMIC DNA]</scope>
    <source>
        <strain evidence="2">ISS120</strain>
    </source>
</reference>
<feature type="transmembrane region" description="Helical" evidence="1">
    <location>
        <begin position="6"/>
        <end position="26"/>
    </location>
</feature>
<organism evidence="2 3">
    <name type="scientific">Trichinella britovi</name>
    <name type="common">Parasitic roundworm</name>
    <dbReference type="NCBI Taxonomy" id="45882"/>
    <lineage>
        <taxon>Eukaryota</taxon>
        <taxon>Metazoa</taxon>
        <taxon>Ecdysozoa</taxon>
        <taxon>Nematoda</taxon>
        <taxon>Enoplea</taxon>
        <taxon>Dorylaimia</taxon>
        <taxon>Trichinellida</taxon>
        <taxon>Trichinellidae</taxon>
        <taxon>Trichinella</taxon>
    </lineage>
</organism>
<keyword evidence="1" id="KW-1133">Transmembrane helix</keyword>
<gene>
    <name evidence="2" type="ORF">T03_483</name>
</gene>
<evidence type="ECO:0000313" key="3">
    <source>
        <dbReference type="Proteomes" id="UP000054653"/>
    </source>
</evidence>